<evidence type="ECO:0000256" key="6">
    <source>
        <dbReference type="ARBA" id="ARBA00022918"/>
    </source>
</evidence>
<keyword evidence="6" id="KW-0695">RNA-directed DNA polymerase</keyword>
<evidence type="ECO:0000256" key="9">
    <source>
        <dbReference type="SAM" id="Phobius"/>
    </source>
</evidence>
<feature type="compositionally biased region" description="Acidic residues" evidence="8">
    <location>
        <begin position="298"/>
        <end position="308"/>
    </location>
</feature>
<dbReference type="Pfam" id="PF24664">
    <property type="entry name" value="Monjiviricetes_fusion"/>
    <property type="match status" value="1"/>
</dbReference>
<evidence type="ECO:0000313" key="11">
    <source>
        <dbReference type="EMBL" id="CAB0033660.1"/>
    </source>
</evidence>
<evidence type="ECO:0000313" key="12">
    <source>
        <dbReference type="Proteomes" id="UP000479190"/>
    </source>
</evidence>
<dbReference type="OrthoDB" id="7311776at2759"/>
<evidence type="ECO:0000256" key="5">
    <source>
        <dbReference type="ARBA" id="ARBA00022801"/>
    </source>
</evidence>
<dbReference type="GO" id="GO:0004519">
    <property type="term" value="F:endonuclease activity"/>
    <property type="evidence" value="ECO:0007669"/>
    <property type="project" value="UniProtKB-KW"/>
</dbReference>
<dbReference type="Pfam" id="PF17921">
    <property type="entry name" value="Integrase_H2C2"/>
    <property type="match status" value="1"/>
</dbReference>
<feature type="compositionally biased region" description="Polar residues" evidence="8">
    <location>
        <begin position="593"/>
        <end position="611"/>
    </location>
</feature>
<dbReference type="GO" id="GO:0003964">
    <property type="term" value="F:RNA-directed DNA polymerase activity"/>
    <property type="evidence" value="ECO:0007669"/>
    <property type="project" value="UniProtKB-KW"/>
</dbReference>
<feature type="compositionally biased region" description="Polar residues" evidence="8">
    <location>
        <begin position="338"/>
        <end position="350"/>
    </location>
</feature>
<dbReference type="InterPro" id="IPR041373">
    <property type="entry name" value="RT_RNaseH"/>
</dbReference>
<keyword evidence="3" id="KW-0540">Nuclease</keyword>
<feature type="region of interest" description="Disordered" evidence="8">
    <location>
        <begin position="325"/>
        <end position="433"/>
    </location>
</feature>
<dbReference type="Proteomes" id="UP000479190">
    <property type="component" value="Unassembled WGS sequence"/>
</dbReference>
<evidence type="ECO:0000259" key="10">
    <source>
        <dbReference type="PROSITE" id="PS50158"/>
    </source>
</evidence>
<dbReference type="AlphaFoldDB" id="A0A6H5IDY8"/>
<reference evidence="11 12" key="1">
    <citation type="submission" date="2020-02" db="EMBL/GenBank/DDBJ databases">
        <authorList>
            <person name="Ferguson B K."/>
        </authorList>
    </citation>
    <scope>NUCLEOTIDE SEQUENCE [LARGE SCALE GENOMIC DNA]</scope>
</reference>
<feature type="transmembrane region" description="Helical" evidence="9">
    <location>
        <begin position="896"/>
        <end position="916"/>
    </location>
</feature>
<organism evidence="11 12">
    <name type="scientific">Trichogramma brassicae</name>
    <dbReference type="NCBI Taxonomy" id="86971"/>
    <lineage>
        <taxon>Eukaryota</taxon>
        <taxon>Metazoa</taxon>
        <taxon>Ecdysozoa</taxon>
        <taxon>Arthropoda</taxon>
        <taxon>Hexapoda</taxon>
        <taxon>Insecta</taxon>
        <taxon>Pterygota</taxon>
        <taxon>Neoptera</taxon>
        <taxon>Endopterygota</taxon>
        <taxon>Hymenoptera</taxon>
        <taxon>Apocrita</taxon>
        <taxon>Proctotrupomorpha</taxon>
        <taxon>Chalcidoidea</taxon>
        <taxon>Trichogrammatidae</taxon>
        <taxon>Trichogramma</taxon>
    </lineage>
</organism>
<evidence type="ECO:0000256" key="7">
    <source>
        <dbReference type="PROSITE-ProRule" id="PRU00047"/>
    </source>
</evidence>
<keyword evidence="12" id="KW-1185">Reference proteome</keyword>
<feature type="region of interest" description="Disordered" evidence="8">
    <location>
        <begin position="962"/>
        <end position="995"/>
    </location>
</feature>
<feature type="transmembrane region" description="Helical" evidence="9">
    <location>
        <begin position="928"/>
        <end position="952"/>
    </location>
</feature>
<feature type="region of interest" description="Disordered" evidence="8">
    <location>
        <begin position="261"/>
        <end position="310"/>
    </location>
</feature>
<feature type="domain" description="CCHC-type" evidence="10">
    <location>
        <begin position="524"/>
        <end position="539"/>
    </location>
</feature>
<dbReference type="Gene3D" id="1.10.340.70">
    <property type="match status" value="1"/>
</dbReference>
<sequence>MKNKIEMLIGYVSRALSDVEQKYDTYSREALAILFTIQNSKHTYWAENSLYIQTINHCYTLDIQQIQIHVTPCIINNIERGLITLKGLMEKFKICSISIAKSQEICNVPWVHIENMLKMLFVDVETKIIICLGEIKFIPLQERQQILKNMHASAIGGHKGILKTMRRMRPVYYWKSNMSEKLIRMSLIGNTITIDHRYSERELNEKILDHIPPISIATSYMGGFSTTWFNIRGPDDVAVVTRRFCEIKEIIQPAPIFPFTVPPPIRVKQEDETPKRRKQGQRIEHRHTPPKQLRLSATEEDEDDDDNDTPVVIEKARELIEILDKEEEASSTSSESTNDLSKNAPGSNQNTSASDTASDEDDDASSSEGDGTTADEKGDSSGDDDDQSRSNKTTIIKEESFEETSPKRKNAPYTGSARTTPFKNNAISDKPYPSVCSAIPKESWRNAHYLYQVQDNLRSNNPSKNSRANNVTDESAKTITTRFNNDRGHLNNGYRYNDDINDYGGSNGYSAENRQPESNEHGIRKCYKCRLPGHYAKNCNIKENNQGGEDIPSTSGVKTTSLNNNSINGNAGPKVVSVKYIDWRDNTYNHYQMRSNLPPNRQSTYQRVNSSNDEDRQASRTRINNALLRLTLPEENLRFLLFIPKNRPMEYVLADFKKFGTIINLTVLPDNGQRNTQMKEMYETLVLQRCKLERKIIENALAIATLQPSELAYQILGERGVMAVPAGECVHFVTCLRVNLEIRDTNDCYNEIPVQHGNKSLFLAPRSRILIAYGKKITCDTRMPPMFKIGQIWYRMLPDLTDAPTPTIIEPQSQTNWKYANTDALATGGVYSEKDQKKYRDFIVFPLERPSVLNQVAMTVSGRHSSKEGINIAGFLDEAMLEKIANNTWSRIYSSFLNFGTVSAGIIGLIMVIRLIKLCIDATIRSYVLYEIFGFSFKLFGAIMASVTALLIHKDTRREKSEDVEQQVADETTPSAPENQVTRASLYPNLDRASI</sequence>
<evidence type="ECO:0000256" key="2">
    <source>
        <dbReference type="ARBA" id="ARBA00022695"/>
    </source>
</evidence>
<dbReference type="InterPro" id="IPR001878">
    <property type="entry name" value="Znf_CCHC"/>
</dbReference>
<dbReference type="GO" id="GO:0016787">
    <property type="term" value="F:hydrolase activity"/>
    <property type="evidence" value="ECO:0007669"/>
    <property type="project" value="UniProtKB-KW"/>
</dbReference>
<feature type="region of interest" description="Disordered" evidence="8">
    <location>
        <begin position="593"/>
        <end position="618"/>
    </location>
</feature>
<dbReference type="PROSITE" id="PS50158">
    <property type="entry name" value="ZF_CCHC"/>
    <property type="match status" value="1"/>
</dbReference>
<keyword evidence="5" id="KW-0378">Hydrolase</keyword>
<protein>
    <recommendedName>
        <fullName evidence="10">CCHC-type domain-containing protein</fullName>
    </recommendedName>
</protein>
<keyword evidence="9" id="KW-1133">Transmembrane helix</keyword>
<keyword evidence="4" id="KW-0255">Endonuclease</keyword>
<dbReference type="EMBL" id="CADCXV010000717">
    <property type="protein sequence ID" value="CAB0033660.1"/>
    <property type="molecule type" value="Genomic_DNA"/>
</dbReference>
<evidence type="ECO:0000256" key="8">
    <source>
        <dbReference type="SAM" id="MobiDB-lite"/>
    </source>
</evidence>
<gene>
    <name evidence="11" type="ORF">TBRA_LOCUS5558</name>
</gene>
<keyword evidence="7" id="KW-0479">Metal-binding</keyword>
<feature type="compositionally biased region" description="Polar residues" evidence="8">
    <location>
        <begin position="416"/>
        <end position="427"/>
    </location>
</feature>
<keyword evidence="9" id="KW-0472">Membrane</keyword>
<dbReference type="InterPro" id="IPR041588">
    <property type="entry name" value="Integrase_H2C2"/>
</dbReference>
<keyword evidence="7" id="KW-0862">Zinc</keyword>
<feature type="compositionally biased region" description="Polar residues" evidence="8">
    <location>
        <begin position="969"/>
        <end position="983"/>
    </location>
</feature>
<keyword evidence="2" id="KW-0548">Nucleotidyltransferase</keyword>
<dbReference type="GO" id="GO:0003676">
    <property type="term" value="F:nucleic acid binding"/>
    <property type="evidence" value="ECO:0007669"/>
    <property type="project" value="InterPro"/>
</dbReference>
<dbReference type="GO" id="GO:0008270">
    <property type="term" value="F:zinc ion binding"/>
    <property type="evidence" value="ECO:0007669"/>
    <property type="project" value="UniProtKB-KW"/>
</dbReference>
<evidence type="ECO:0000256" key="1">
    <source>
        <dbReference type="ARBA" id="ARBA00022679"/>
    </source>
</evidence>
<keyword evidence="9" id="KW-0812">Transmembrane</keyword>
<keyword evidence="1" id="KW-0808">Transferase</keyword>
<name>A0A6H5IDY8_9HYME</name>
<evidence type="ECO:0000256" key="3">
    <source>
        <dbReference type="ARBA" id="ARBA00022722"/>
    </source>
</evidence>
<evidence type="ECO:0000256" key="4">
    <source>
        <dbReference type="ARBA" id="ARBA00022759"/>
    </source>
</evidence>
<accession>A0A6H5IDY8</accession>
<keyword evidence="7" id="KW-0863">Zinc-finger</keyword>
<dbReference type="Pfam" id="PF17917">
    <property type="entry name" value="RT_RNaseH"/>
    <property type="match status" value="1"/>
</dbReference>
<proteinExistence type="predicted"/>